<feature type="region of interest" description="Disordered" evidence="2">
    <location>
        <begin position="1416"/>
        <end position="1632"/>
    </location>
</feature>
<gene>
    <name evidence="3" type="ORF">DIATSA_LOCUS13069</name>
</gene>
<evidence type="ECO:0000256" key="2">
    <source>
        <dbReference type="SAM" id="MobiDB-lite"/>
    </source>
</evidence>
<evidence type="ECO:0000313" key="3">
    <source>
        <dbReference type="EMBL" id="CAH0764487.1"/>
    </source>
</evidence>
<feature type="compositionally biased region" description="Basic and acidic residues" evidence="2">
    <location>
        <begin position="724"/>
        <end position="735"/>
    </location>
</feature>
<dbReference type="EMBL" id="OU893339">
    <property type="protein sequence ID" value="CAH0764487.1"/>
    <property type="molecule type" value="Genomic_DNA"/>
</dbReference>
<evidence type="ECO:0008006" key="5">
    <source>
        <dbReference type="Google" id="ProtNLM"/>
    </source>
</evidence>
<dbReference type="OrthoDB" id="7463841at2759"/>
<name>A0A9P0G415_9NEOP</name>
<feature type="compositionally biased region" description="Low complexity" evidence="2">
    <location>
        <begin position="673"/>
        <end position="684"/>
    </location>
</feature>
<feature type="compositionally biased region" description="Low complexity" evidence="2">
    <location>
        <begin position="14"/>
        <end position="43"/>
    </location>
</feature>
<reference evidence="3" key="2">
    <citation type="submission" date="2022-10" db="EMBL/GenBank/DDBJ databases">
        <authorList>
            <consortium name="ENA_rothamsted_submissions"/>
            <consortium name="culmorum"/>
            <person name="King R."/>
        </authorList>
    </citation>
    <scope>NUCLEOTIDE SEQUENCE</scope>
</reference>
<dbReference type="GO" id="GO:0036064">
    <property type="term" value="C:ciliary basal body"/>
    <property type="evidence" value="ECO:0007669"/>
    <property type="project" value="TreeGrafter"/>
</dbReference>
<feature type="region of interest" description="Disordered" evidence="2">
    <location>
        <begin position="122"/>
        <end position="170"/>
    </location>
</feature>
<feature type="compositionally biased region" description="Polar residues" evidence="2">
    <location>
        <begin position="209"/>
        <end position="259"/>
    </location>
</feature>
<feature type="region of interest" description="Disordered" evidence="2">
    <location>
        <begin position="1020"/>
        <end position="1355"/>
    </location>
</feature>
<feature type="compositionally biased region" description="Polar residues" evidence="2">
    <location>
        <begin position="1449"/>
        <end position="1459"/>
    </location>
</feature>
<feature type="compositionally biased region" description="Basic and acidic residues" evidence="2">
    <location>
        <begin position="1223"/>
        <end position="1238"/>
    </location>
</feature>
<feature type="compositionally biased region" description="Low complexity" evidence="2">
    <location>
        <begin position="1612"/>
        <end position="1625"/>
    </location>
</feature>
<comment type="similarity">
    <text evidence="1">Belongs to the FAM154 family.</text>
</comment>
<feature type="compositionally biased region" description="Basic residues" evidence="2">
    <location>
        <begin position="1"/>
        <end position="10"/>
    </location>
</feature>
<dbReference type="GO" id="GO:0008017">
    <property type="term" value="F:microtubule binding"/>
    <property type="evidence" value="ECO:0007669"/>
    <property type="project" value="InterPro"/>
</dbReference>
<feature type="compositionally biased region" description="Polar residues" evidence="2">
    <location>
        <begin position="277"/>
        <end position="287"/>
    </location>
</feature>
<feature type="compositionally biased region" description="Polar residues" evidence="2">
    <location>
        <begin position="1478"/>
        <end position="1496"/>
    </location>
</feature>
<feature type="compositionally biased region" description="Basic and acidic residues" evidence="2">
    <location>
        <begin position="703"/>
        <end position="716"/>
    </location>
</feature>
<feature type="compositionally biased region" description="Low complexity" evidence="2">
    <location>
        <begin position="1418"/>
        <end position="1433"/>
    </location>
</feature>
<feature type="compositionally biased region" description="Low complexity" evidence="2">
    <location>
        <begin position="288"/>
        <end position="297"/>
    </location>
</feature>
<feature type="compositionally biased region" description="Polar residues" evidence="2">
    <location>
        <begin position="627"/>
        <end position="645"/>
    </location>
</feature>
<feature type="compositionally biased region" description="Basic and acidic residues" evidence="2">
    <location>
        <begin position="267"/>
        <end position="276"/>
    </location>
</feature>
<keyword evidence="4" id="KW-1185">Reference proteome</keyword>
<feature type="region of interest" description="Disordered" evidence="2">
    <location>
        <begin position="667"/>
        <end position="736"/>
    </location>
</feature>
<dbReference type="InterPro" id="IPR033336">
    <property type="entry name" value="SAXO1/2"/>
</dbReference>
<feature type="region of interest" description="Disordered" evidence="2">
    <location>
        <begin position="390"/>
        <end position="430"/>
    </location>
</feature>
<dbReference type="GO" id="GO:0005814">
    <property type="term" value="C:centriole"/>
    <property type="evidence" value="ECO:0007669"/>
    <property type="project" value="TreeGrafter"/>
</dbReference>
<evidence type="ECO:0000313" key="4">
    <source>
        <dbReference type="Proteomes" id="UP001153714"/>
    </source>
</evidence>
<feature type="compositionally biased region" description="Low complexity" evidence="2">
    <location>
        <begin position="125"/>
        <end position="169"/>
    </location>
</feature>
<feature type="compositionally biased region" description="Basic and acidic residues" evidence="2">
    <location>
        <begin position="1020"/>
        <end position="1180"/>
    </location>
</feature>
<reference evidence="3" key="1">
    <citation type="submission" date="2021-12" db="EMBL/GenBank/DDBJ databases">
        <authorList>
            <person name="King R."/>
        </authorList>
    </citation>
    <scope>NUCLEOTIDE SEQUENCE</scope>
</reference>
<feature type="compositionally biased region" description="Polar residues" evidence="2">
    <location>
        <begin position="1336"/>
        <end position="1355"/>
    </location>
</feature>
<feature type="compositionally biased region" description="Basic and acidic residues" evidence="2">
    <location>
        <begin position="1191"/>
        <end position="1210"/>
    </location>
</feature>
<evidence type="ECO:0000256" key="1">
    <source>
        <dbReference type="ARBA" id="ARBA00008738"/>
    </source>
</evidence>
<feature type="compositionally biased region" description="Basic and acidic residues" evidence="2">
    <location>
        <begin position="1326"/>
        <end position="1335"/>
    </location>
</feature>
<feature type="region of interest" description="Disordered" evidence="2">
    <location>
        <begin position="620"/>
        <end position="650"/>
    </location>
</feature>
<dbReference type="GO" id="GO:0036126">
    <property type="term" value="C:sperm flagellum"/>
    <property type="evidence" value="ECO:0007669"/>
    <property type="project" value="TreeGrafter"/>
</dbReference>
<dbReference type="Proteomes" id="UP001153714">
    <property type="component" value="Chromosome 8"/>
</dbReference>
<dbReference type="GO" id="GO:0005879">
    <property type="term" value="C:axonemal microtubule"/>
    <property type="evidence" value="ECO:0007669"/>
    <property type="project" value="TreeGrafter"/>
</dbReference>
<proteinExistence type="inferred from homology"/>
<feature type="compositionally biased region" description="Low complexity" evidence="2">
    <location>
        <begin position="1460"/>
        <end position="1471"/>
    </location>
</feature>
<protein>
    <recommendedName>
        <fullName evidence="5">Titin</fullName>
    </recommendedName>
</protein>
<feature type="compositionally biased region" description="Polar residues" evidence="2">
    <location>
        <begin position="1517"/>
        <end position="1602"/>
    </location>
</feature>
<feature type="region of interest" description="Disordered" evidence="2">
    <location>
        <begin position="1"/>
        <end position="51"/>
    </location>
</feature>
<dbReference type="PANTHER" id="PTHR31516:SF16">
    <property type="entry name" value="TITIN"/>
    <property type="match status" value="1"/>
</dbReference>
<sequence>MTIKNKKTNKQTKSESTSSITSASTSSVQKSSTTKTVQQTSNTLQKASSTGKKVRYIEVKVEEDDPLMITDVTDHSISGSTISECYNSHPHYIITEAPSIPDLSQTRHEHHVSDMAQSTTGEFVSSSVLQESSTSHQQSSKSETHQSSTSIQHSDSSHSQSIDRSIDSSAGGQTLNTAFIESSSNTHPTLLTRSQGANATDSFLQSERQELLNQSSQKSNTITSETMSQTNHSNNQKRTAYINSPQPTKRVQSINSDTSKFYGGEGSLDKNVKTKEYTSTSQTNETKSSSVAKSSSSSYVVEIVDGKERIIDSSSREWGDVQEKASSEAYASVSGTGIKPQSIYSSQGYDMQANYDTGKGGQKPTSGMTVKEQSKLIKDGKEVSTHENVITEKDNYKQQQISSNKDHHSIQDQQRFTTTTNDTYSSNTVNRTDKNVNEIKSNKQIVSDRRLGTNNTDSSNFYGYDATIQNQLKKVGEVLQVNDTQNIDFSTKILKSNTSSAQQASSSSYVFEVVDGKEVVVDSSHREWGDSKEHATYEKAHNVHGTNRKPESEYSRHVLDKESHYDTGKDGIPKSSSKFSEESVLYKNGQEVAATSNVYVGDFTKKKAITEHRKDTEDVLNRRIQDTSDTNVDSTTYETTSTDFQSHSKETNVNKVNDFLTTEKEKLEQQNLTKESSSTSTSQTKDTRTTYERSTGTWNGKFVYEKDDDRPRKPKETSPFGRPEQPRHHLKRQDTEENIILSSRDIKDFTSISDLRKIIESSQYKKDVTVSNKNIVINRNIDDRVLKEIIETVKKYPFKRISKVTYGTKINEDVKDLYEGIDTEETTVVNTITGDTTRKSFEVEKNISQIEVTRYITENGITRKITTYEDAKEDDKVRTNVFVDKSAVDFEKLRDVQTTEDVIREYDVVDRAITDTRREDTTVSTVYDETIDRKTVRDDRTIIEKSVVVDETRPKHGGPKKPEHIPKEQCICEMCTCGRHRCPHNDVPEPLFDVEHTTSVVSAYKQDYDEKHVTRTTAVHHEDHLHLEGDFQEPERPKWQPAERPKQRKPEDNLKPEGEFEKRRPDEWHPGERAPVKRPEDNLKPEGDFEKRRPEEWRPGERAPVKRPQDNLKPEGDFEKRRPEEWRPGDREPVRRPNDNLRPEGEFATPEKEPWRPAERQKPKKPEDNLKPEGDFDRPTKSMWTPGNRPDQVKPKDNLHPDGEFEDRPKTQWQPGDTPKQVRPKDNLKPEGKFERPTSQKWGPGEKTSPIKPKDNIYTNGHIMKQDTVDNQSNEISKKSKDTSVLRRDDETRDFQTEHIKQSSTHSTEKHSMSKHSQSGTYVKHTHYDHTDHSGSSENMPRETPQTSVVKTRNTKDGVTSQNVIDKNTIHKTDSRNIKDISTKHISTSTTKVIKQVTEKKLIAGKWVNVTRNIESHVTSGGDSGSSDTVKSKNIVETTSRPGFPRCEGSSQRILNTENQSTSSMIIQDSSSNHHQRQVTSESYVQKSSSNMSKEGQIQKRVIESTTTDNRVKGQDIGNQKVVSRNYPSDSQVTRTTSASSQVTRGSQSEQNITQSTRHSTSASRIIDNSTQRTSDSTTQGIHSQHLSSGGTNNQRSSTITHVSGGHQVDTNTSVSSHTQSHSVNRNQIGDSVTKTSIEFQRAMHGGGETNTIDNSTRSGYHKRTSDLVCDANSANAVLHRKGVSSATEAHHTISSTAAAQRKSIGNLAERGEYISNSTHSSDRKSISSMHRSARDNMAVISQYSDTTDSRRSVKRDGQSTLVVERQPRVTIRDNLQVGGDFYGQSEARSYGSFSKSEHGQRAERSERVEKVERVTRQHGSTSQFVLGDGSTSYKREFTSHVHGVCPATLIETPRTPYKHTRDTREHKFYATKVTQK</sequence>
<dbReference type="PANTHER" id="PTHR31516">
    <property type="entry name" value="STABILIZER OF AXONEMAL MICROTUBULES 2"/>
    <property type="match status" value="1"/>
</dbReference>
<organism evidence="3 4">
    <name type="scientific">Diatraea saccharalis</name>
    <name type="common">sugarcane borer</name>
    <dbReference type="NCBI Taxonomy" id="40085"/>
    <lineage>
        <taxon>Eukaryota</taxon>
        <taxon>Metazoa</taxon>
        <taxon>Ecdysozoa</taxon>
        <taxon>Arthropoda</taxon>
        <taxon>Hexapoda</taxon>
        <taxon>Insecta</taxon>
        <taxon>Pterygota</taxon>
        <taxon>Neoptera</taxon>
        <taxon>Endopterygota</taxon>
        <taxon>Lepidoptera</taxon>
        <taxon>Glossata</taxon>
        <taxon>Ditrysia</taxon>
        <taxon>Pyraloidea</taxon>
        <taxon>Crambidae</taxon>
        <taxon>Crambinae</taxon>
        <taxon>Diatraea</taxon>
    </lineage>
</organism>
<feature type="compositionally biased region" description="Basic and acidic residues" evidence="2">
    <location>
        <begin position="1276"/>
        <end position="1312"/>
    </location>
</feature>
<feature type="compositionally biased region" description="Low complexity" evidence="2">
    <location>
        <begin position="417"/>
        <end position="428"/>
    </location>
</feature>
<accession>A0A9P0G415</accession>
<feature type="region of interest" description="Disordered" evidence="2">
    <location>
        <begin position="209"/>
        <end position="297"/>
    </location>
</feature>
<feature type="region of interest" description="Disordered" evidence="2">
    <location>
        <begin position="1712"/>
        <end position="1737"/>
    </location>
</feature>